<reference evidence="2" key="1">
    <citation type="submission" date="2019-03" db="EMBL/GenBank/DDBJ databases">
        <authorList>
            <person name="Mank J."/>
            <person name="Almeida P."/>
        </authorList>
    </citation>
    <scope>NUCLEOTIDE SEQUENCE</scope>
    <source>
        <strain evidence="2">78183</strain>
    </source>
</reference>
<evidence type="ECO:0000313" key="2">
    <source>
        <dbReference type="EMBL" id="VFU51686.1"/>
    </source>
</evidence>
<sequence length="66" mass="7340">MRNVNNYDYPIGKLRMQPVGMIIFAAIMATLGKKKEVSGEFMAKSCNNSGYIFGVGMGEQETLTMR</sequence>
<feature type="transmembrane region" description="Helical" evidence="1">
    <location>
        <begin position="14"/>
        <end position="32"/>
    </location>
</feature>
<gene>
    <name evidence="2" type="ORF">SVIM_LOCUS350661</name>
</gene>
<keyword evidence="1" id="KW-0812">Transmembrane</keyword>
<dbReference type="AlphaFoldDB" id="A0A6N2MGK3"/>
<keyword evidence="1" id="KW-1133">Transmembrane helix</keyword>
<name>A0A6N2MGK3_SALVM</name>
<proteinExistence type="predicted"/>
<protein>
    <submittedName>
        <fullName evidence="2">Uncharacterized protein</fullName>
    </submittedName>
</protein>
<accession>A0A6N2MGK3</accession>
<evidence type="ECO:0000256" key="1">
    <source>
        <dbReference type="SAM" id="Phobius"/>
    </source>
</evidence>
<dbReference type="EMBL" id="CAADRP010001764">
    <property type="protein sequence ID" value="VFU51686.1"/>
    <property type="molecule type" value="Genomic_DNA"/>
</dbReference>
<organism evidence="2">
    <name type="scientific">Salix viminalis</name>
    <name type="common">Common osier</name>
    <name type="synonym">Basket willow</name>
    <dbReference type="NCBI Taxonomy" id="40686"/>
    <lineage>
        <taxon>Eukaryota</taxon>
        <taxon>Viridiplantae</taxon>
        <taxon>Streptophyta</taxon>
        <taxon>Embryophyta</taxon>
        <taxon>Tracheophyta</taxon>
        <taxon>Spermatophyta</taxon>
        <taxon>Magnoliopsida</taxon>
        <taxon>eudicotyledons</taxon>
        <taxon>Gunneridae</taxon>
        <taxon>Pentapetalae</taxon>
        <taxon>rosids</taxon>
        <taxon>fabids</taxon>
        <taxon>Malpighiales</taxon>
        <taxon>Salicaceae</taxon>
        <taxon>Saliceae</taxon>
        <taxon>Salix</taxon>
    </lineage>
</organism>
<keyword evidence="1" id="KW-0472">Membrane</keyword>